<organism evidence="7 8">
    <name type="scientific">Thalassorhabdus alkalitolerans</name>
    <dbReference type="NCBI Taxonomy" id="2282697"/>
    <lineage>
        <taxon>Bacteria</taxon>
        <taxon>Bacillati</taxon>
        <taxon>Bacillota</taxon>
        <taxon>Bacilli</taxon>
        <taxon>Bacillales</taxon>
        <taxon>Bacillaceae</taxon>
        <taxon>Thalassorhabdus</taxon>
    </lineage>
</organism>
<evidence type="ECO:0000256" key="4">
    <source>
        <dbReference type="ARBA" id="ARBA00022989"/>
    </source>
</evidence>
<keyword evidence="4 6" id="KW-1133">Transmembrane helix</keyword>
<evidence type="ECO:0000256" key="6">
    <source>
        <dbReference type="SAM" id="Phobius"/>
    </source>
</evidence>
<comment type="subcellular location">
    <subcellularLocation>
        <location evidence="1">Cell membrane</location>
        <topology evidence="1">Multi-pass membrane protein</topology>
    </subcellularLocation>
</comment>
<protein>
    <submittedName>
        <fullName evidence="7">YitT family protein</fullName>
    </submittedName>
</protein>
<reference evidence="8" key="1">
    <citation type="journal article" date="2019" name="Int. J. Syst. Evol. Microbiol.">
        <title>The Global Catalogue of Microorganisms (GCM) 10K type strain sequencing project: providing services to taxonomists for standard genome sequencing and annotation.</title>
        <authorList>
            <consortium name="The Broad Institute Genomics Platform"/>
            <consortium name="The Broad Institute Genome Sequencing Center for Infectious Disease"/>
            <person name="Wu L."/>
            <person name="Ma J."/>
        </authorList>
    </citation>
    <scope>NUCLEOTIDE SEQUENCE [LARGE SCALE GENOMIC DNA]</scope>
    <source>
        <strain evidence="8">CECT 7184</strain>
    </source>
</reference>
<keyword evidence="2" id="KW-1003">Cell membrane</keyword>
<evidence type="ECO:0000256" key="2">
    <source>
        <dbReference type="ARBA" id="ARBA00022475"/>
    </source>
</evidence>
<dbReference type="PANTHER" id="PTHR33545:SF5">
    <property type="entry name" value="UPF0750 MEMBRANE PROTEIN YITT"/>
    <property type="match status" value="1"/>
</dbReference>
<proteinExistence type="predicted"/>
<dbReference type="InterPro" id="IPR051461">
    <property type="entry name" value="UPF0750_membrane"/>
</dbReference>
<dbReference type="InterPro" id="IPR003740">
    <property type="entry name" value="YitT"/>
</dbReference>
<dbReference type="EMBL" id="JBHSOZ010000008">
    <property type="protein sequence ID" value="MFC5713875.1"/>
    <property type="molecule type" value="Genomic_DNA"/>
</dbReference>
<evidence type="ECO:0000313" key="7">
    <source>
        <dbReference type="EMBL" id="MFC5713875.1"/>
    </source>
</evidence>
<gene>
    <name evidence="7" type="ORF">ACFPU1_13975</name>
</gene>
<evidence type="ECO:0000313" key="8">
    <source>
        <dbReference type="Proteomes" id="UP001596142"/>
    </source>
</evidence>
<name>A0ABW0YN22_9BACI</name>
<dbReference type="PANTHER" id="PTHR33545">
    <property type="entry name" value="UPF0750 MEMBRANE PROTEIN YITT-RELATED"/>
    <property type="match status" value="1"/>
</dbReference>
<dbReference type="RefSeq" id="WP_385942205.1">
    <property type="nucleotide sequence ID" value="NZ_JBHSOZ010000008.1"/>
</dbReference>
<keyword evidence="8" id="KW-1185">Reference proteome</keyword>
<feature type="transmembrane region" description="Helical" evidence="6">
    <location>
        <begin position="144"/>
        <end position="160"/>
    </location>
</feature>
<sequence>MVRIINILFGCLLTSVGVVILNHAEIVTGGTAGLSLNVSYLTSLQFALVFFLINIPFYVFSVLRMGWHFTLSTIFAVTVLSVMTGSSAFILPDFSIEPFVGAVVGGMSIGLGISILFINGASLGGANILALFLHKKFNWNPGKVNFLFDFFVVLTGMYAIGLVSGFASVLSIIVTSCIISYFKTKIAEKNEAEEKAKSFGDKSKELSYNN</sequence>
<feature type="transmembrane region" description="Helical" evidence="6">
    <location>
        <begin position="67"/>
        <end position="91"/>
    </location>
</feature>
<dbReference type="Proteomes" id="UP001596142">
    <property type="component" value="Unassembled WGS sequence"/>
</dbReference>
<feature type="transmembrane region" description="Helical" evidence="6">
    <location>
        <begin position="40"/>
        <end position="60"/>
    </location>
</feature>
<accession>A0ABW0YN22</accession>
<feature type="transmembrane region" description="Helical" evidence="6">
    <location>
        <begin position="111"/>
        <end position="132"/>
    </location>
</feature>
<dbReference type="Pfam" id="PF02588">
    <property type="entry name" value="YitT_membrane"/>
    <property type="match status" value="1"/>
</dbReference>
<evidence type="ECO:0000256" key="5">
    <source>
        <dbReference type="ARBA" id="ARBA00023136"/>
    </source>
</evidence>
<evidence type="ECO:0000256" key="3">
    <source>
        <dbReference type="ARBA" id="ARBA00022692"/>
    </source>
</evidence>
<keyword evidence="3 6" id="KW-0812">Transmembrane</keyword>
<evidence type="ECO:0000256" key="1">
    <source>
        <dbReference type="ARBA" id="ARBA00004651"/>
    </source>
</evidence>
<keyword evidence="5 6" id="KW-0472">Membrane</keyword>
<comment type="caution">
    <text evidence="7">The sequence shown here is derived from an EMBL/GenBank/DDBJ whole genome shotgun (WGS) entry which is preliminary data.</text>
</comment>